<dbReference type="Pfam" id="PF00196">
    <property type="entry name" value="GerE"/>
    <property type="match status" value="1"/>
</dbReference>
<dbReference type="InterPro" id="IPR036388">
    <property type="entry name" value="WH-like_DNA-bd_sf"/>
</dbReference>
<evidence type="ECO:0000259" key="5">
    <source>
        <dbReference type="PROSITE" id="PS50043"/>
    </source>
</evidence>
<dbReference type="GO" id="GO:0006355">
    <property type="term" value="P:regulation of DNA-templated transcription"/>
    <property type="evidence" value="ECO:0007669"/>
    <property type="project" value="InterPro"/>
</dbReference>
<dbReference type="InterPro" id="IPR000792">
    <property type="entry name" value="Tscrpt_reg_LuxR_C"/>
</dbReference>
<sequence length="214" mass="23599">MASMTPSVYVVDDDPGVRDALAILIGTQGLHVLTFDSATSFLQAYAPGDIGCLVLDIRMPDINGLALQDILSIKENKLPIIFITGHGDLEQCTRAFRGGAVDFITKPIDRNRLLESLRKAIRNSIQLQQHEAETAEVKQQLEKVTEREMVILRLVADGLSSKEIAKELDVSPRTIEAHRANLFNKLGVNSLAELIRFYLKALPITGNESITHPS</sequence>
<keyword evidence="3" id="KW-0804">Transcription</keyword>
<dbReference type="Gene3D" id="3.40.50.2300">
    <property type="match status" value="1"/>
</dbReference>
<evidence type="ECO:0000256" key="4">
    <source>
        <dbReference type="PROSITE-ProRule" id="PRU00169"/>
    </source>
</evidence>
<dbReference type="EMBL" id="JAQQKY010000002">
    <property type="protein sequence ID" value="MDC7690180.1"/>
    <property type="molecule type" value="Genomic_DNA"/>
</dbReference>
<dbReference type="CDD" id="cd06170">
    <property type="entry name" value="LuxR_C_like"/>
    <property type="match status" value="1"/>
</dbReference>
<evidence type="ECO:0000313" key="9">
    <source>
        <dbReference type="Proteomes" id="UP000279384"/>
    </source>
</evidence>
<keyword evidence="1" id="KW-0805">Transcription regulation</keyword>
<dbReference type="AlphaFoldDB" id="A0A495BJU3"/>
<evidence type="ECO:0000256" key="2">
    <source>
        <dbReference type="ARBA" id="ARBA00023125"/>
    </source>
</evidence>
<keyword evidence="4" id="KW-0597">Phosphoprotein</keyword>
<dbReference type="Proteomes" id="UP001221566">
    <property type="component" value="Unassembled WGS sequence"/>
</dbReference>
<dbReference type="SMART" id="SM00448">
    <property type="entry name" value="REC"/>
    <property type="match status" value="1"/>
</dbReference>
<keyword evidence="10" id="KW-1185">Reference proteome</keyword>
<dbReference type="InterPro" id="IPR001789">
    <property type="entry name" value="Sig_transdc_resp-reg_receiver"/>
</dbReference>
<keyword evidence="2" id="KW-0238">DNA-binding</keyword>
<name>A0A495BJU3_VOGIN</name>
<dbReference type="Pfam" id="PF00072">
    <property type="entry name" value="Response_reg"/>
    <property type="match status" value="1"/>
</dbReference>
<reference evidence="7 10" key="2">
    <citation type="submission" date="2023-01" db="EMBL/GenBank/DDBJ databases">
        <title>Novel species of the genus Vogesella isolated from rivers.</title>
        <authorList>
            <person name="Lu H."/>
        </authorList>
    </citation>
    <scope>NUCLEOTIDE SEQUENCE [LARGE SCALE GENOMIC DNA]</scope>
    <source>
        <strain evidence="7 10">SH7W</strain>
    </source>
</reference>
<evidence type="ECO:0000313" key="7">
    <source>
        <dbReference type="EMBL" id="MDC7690180.1"/>
    </source>
</evidence>
<feature type="domain" description="Response regulatory" evidence="6">
    <location>
        <begin position="7"/>
        <end position="121"/>
    </location>
</feature>
<dbReference type="PRINTS" id="PR00038">
    <property type="entry name" value="HTHLUXR"/>
</dbReference>
<dbReference type="SUPFAM" id="SSF46894">
    <property type="entry name" value="C-terminal effector domain of the bipartite response regulators"/>
    <property type="match status" value="1"/>
</dbReference>
<dbReference type="InterPro" id="IPR011006">
    <property type="entry name" value="CheY-like_superfamily"/>
</dbReference>
<evidence type="ECO:0000259" key="6">
    <source>
        <dbReference type="PROSITE" id="PS50110"/>
    </source>
</evidence>
<comment type="caution">
    <text evidence="8">The sequence shown here is derived from an EMBL/GenBank/DDBJ whole genome shotgun (WGS) entry which is preliminary data.</text>
</comment>
<dbReference type="RefSeq" id="WP_047965343.1">
    <property type="nucleotide sequence ID" value="NZ_JAQQKY010000002.1"/>
</dbReference>
<dbReference type="PROSITE" id="PS50043">
    <property type="entry name" value="HTH_LUXR_2"/>
    <property type="match status" value="1"/>
</dbReference>
<evidence type="ECO:0000256" key="1">
    <source>
        <dbReference type="ARBA" id="ARBA00023015"/>
    </source>
</evidence>
<organism evidence="8 9">
    <name type="scientific">Vogesella indigofera</name>
    <name type="common">Pseudomonas indigofera</name>
    <dbReference type="NCBI Taxonomy" id="45465"/>
    <lineage>
        <taxon>Bacteria</taxon>
        <taxon>Pseudomonadati</taxon>
        <taxon>Pseudomonadota</taxon>
        <taxon>Betaproteobacteria</taxon>
        <taxon>Neisseriales</taxon>
        <taxon>Chromobacteriaceae</taxon>
        <taxon>Vogesella</taxon>
    </lineage>
</organism>
<dbReference type="PROSITE" id="PS50110">
    <property type="entry name" value="RESPONSE_REGULATORY"/>
    <property type="match status" value="1"/>
</dbReference>
<accession>A0A495BJU3</accession>
<proteinExistence type="predicted"/>
<dbReference type="SUPFAM" id="SSF52172">
    <property type="entry name" value="CheY-like"/>
    <property type="match status" value="1"/>
</dbReference>
<dbReference type="GO" id="GO:0003677">
    <property type="term" value="F:DNA binding"/>
    <property type="evidence" value="ECO:0007669"/>
    <property type="project" value="UniProtKB-KW"/>
</dbReference>
<reference evidence="8 9" key="1">
    <citation type="submission" date="2018-10" db="EMBL/GenBank/DDBJ databases">
        <title>Genomic Encyclopedia of Type Strains, Phase IV (KMG-IV): sequencing the most valuable type-strain genomes for metagenomic binning, comparative biology and taxonomic classification.</title>
        <authorList>
            <person name="Goeker M."/>
        </authorList>
    </citation>
    <scope>NUCLEOTIDE SEQUENCE [LARGE SCALE GENOMIC DNA]</scope>
    <source>
        <strain evidence="8 9">DSM 3303</strain>
    </source>
</reference>
<dbReference type="PANTHER" id="PTHR44688">
    <property type="entry name" value="DNA-BINDING TRANSCRIPTIONAL ACTIVATOR DEVR_DOSR"/>
    <property type="match status" value="1"/>
</dbReference>
<feature type="modified residue" description="4-aspartylphosphate" evidence="4">
    <location>
        <position position="56"/>
    </location>
</feature>
<dbReference type="SMART" id="SM00421">
    <property type="entry name" value="HTH_LUXR"/>
    <property type="match status" value="1"/>
</dbReference>
<gene>
    <name evidence="8" type="ORF">C8E02_0938</name>
    <name evidence="7" type="ORF">PQU93_05200</name>
</gene>
<dbReference type="InterPro" id="IPR016032">
    <property type="entry name" value="Sig_transdc_resp-reg_C-effctor"/>
</dbReference>
<dbReference type="GO" id="GO:0000160">
    <property type="term" value="P:phosphorelay signal transduction system"/>
    <property type="evidence" value="ECO:0007669"/>
    <property type="project" value="InterPro"/>
</dbReference>
<evidence type="ECO:0000313" key="10">
    <source>
        <dbReference type="Proteomes" id="UP001221566"/>
    </source>
</evidence>
<dbReference type="Gene3D" id="1.10.10.10">
    <property type="entry name" value="Winged helix-like DNA-binding domain superfamily/Winged helix DNA-binding domain"/>
    <property type="match status" value="1"/>
</dbReference>
<protein>
    <submittedName>
        <fullName evidence="8">LuxR family two component transcriptional regulator</fullName>
    </submittedName>
    <submittedName>
        <fullName evidence="7">Response regulator</fullName>
    </submittedName>
</protein>
<dbReference type="PROSITE" id="PS00622">
    <property type="entry name" value="HTH_LUXR_1"/>
    <property type="match status" value="1"/>
</dbReference>
<evidence type="ECO:0000256" key="3">
    <source>
        <dbReference type="ARBA" id="ARBA00023163"/>
    </source>
</evidence>
<dbReference type="EMBL" id="RBID01000011">
    <property type="protein sequence ID" value="RKQ61171.1"/>
    <property type="molecule type" value="Genomic_DNA"/>
</dbReference>
<feature type="domain" description="HTH luxR-type" evidence="5">
    <location>
        <begin position="137"/>
        <end position="202"/>
    </location>
</feature>
<dbReference type="Proteomes" id="UP000279384">
    <property type="component" value="Unassembled WGS sequence"/>
</dbReference>
<evidence type="ECO:0000313" key="8">
    <source>
        <dbReference type="EMBL" id="RKQ61171.1"/>
    </source>
</evidence>
<dbReference type="PANTHER" id="PTHR44688:SF16">
    <property type="entry name" value="DNA-BINDING TRANSCRIPTIONAL ACTIVATOR DEVR_DOSR"/>
    <property type="match status" value="1"/>
</dbReference>